<dbReference type="InterPro" id="IPR007809">
    <property type="entry name" value="FlgN-like"/>
</dbReference>
<dbReference type="GO" id="GO:0044780">
    <property type="term" value="P:bacterial-type flagellum assembly"/>
    <property type="evidence" value="ECO:0007669"/>
    <property type="project" value="InterPro"/>
</dbReference>
<gene>
    <name evidence="2" type="ORF">CLVI_14690</name>
</gene>
<name>A0A2T0BG83_9CLOT</name>
<organism evidence="2 3">
    <name type="scientific">Clostridium vincentii</name>
    <dbReference type="NCBI Taxonomy" id="52704"/>
    <lineage>
        <taxon>Bacteria</taxon>
        <taxon>Bacillati</taxon>
        <taxon>Bacillota</taxon>
        <taxon>Clostridia</taxon>
        <taxon>Eubacteriales</taxon>
        <taxon>Clostridiaceae</taxon>
        <taxon>Clostridium</taxon>
    </lineage>
</organism>
<dbReference type="AlphaFoldDB" id="A0A2T0BG83"/>
<keyword evidence="1" id="KW-1005">Bacterial flagellum biogenesis</keyword>
<protein>
    <submittedName>
        <fullName evidence="2">FlgN protein</fullName>
    </submittedName>
</protein>
<accession>A0A2T0BG83</accession>
<proteinExistence type="predicted"/>
<evidence type="ECO:0000256" key="1">
    <source>
        <dbReference type="ARBA" id="ARBA00022795"/>
    </source>
</evidence>
<dbReference type="RefSeq" id="WP_106059461.1">
    <property type="nucleotide sequence ID" value="NZ_PVXQ01000012.1"/>
</dbReference>
<keyword evidence="3" id="KW-1185">Reference proteome</keyword>
<sequence>MINNLTGTLSLEKESLQNLLSLLEEQYMLIMKKQLFELEDIVGKIKLCNKDIAEHEVSRRKIVGPKSMKDIVENSNNPHLNSEYKDIKKLIEVVRMQKDTNELLIRQQIGFNAQILNIINPRREIKTYNSYGNLSK</sequence>
<dbReference type="EMBL" id="PVXQ01000012">
    <property type="protein sequence ID" value="PRR82832.1"/>
    <property type="molecule type" value="Genomic_DNA"/>
</dbReference>
<evidence type="ECO:0000313" key="3">
    <source>
        <dbReference type="Proteomes" id="UP000239471"/>
    </source>
</evidence>
<dbReference type="OrthoDB" id="1755640at2"/>
<reference evidence="2 3" key="1">
    <citation type="submission" date="2018-03" db="EMBL/GenBank/DDBJ databases">
        <title>Genome sequence of Clostridium vincentii DSM 10228.</title>
        <authorList>
            <person name="Poehlein A."/>
            <person name="Daniel R."/>
        </authorList>
    </citation>
    <scope>NUCLEOTIDE SEQUENCE [LARGE SCALE GENOMIC DNA]</scope>
    <source>
        <strain evidence="2 3">DSM 10228</strain>
    </source>
</reference>
<dbReference type="Proteomes" id="UP000239471">
    <property type="component" value="Unassembled WGS sequence"/>
</dbReference>
<dbReference type="InterPro" id="IPR036679">
    <property type="entry name" value="FlgN-like_sf"/>
</dbReference>
<comment type="caution">
    <text evidence="2">The sequence shown here is derived from an EMBL/GenBank/DDBJ whole genome shotgun (WGS) entry which is preliminary data.</text>
</comment>
<dbReference type="SUPFAM" id="SSF140566">
    <property type="entry name" value="FlgN-like"/>
    <property type="match status" value="1"/>
</dbReference>
<evidence type="ECO:0000313" key="2">
    <source>
        <dbReference type="EMBL" id="PRR82832.1"/>
    </source>
</evidence>
<dbReference type="Pfam" id="PF05130">
    <property type="entry name" value="FlgN"/>
    <property type="match status" value="1"/>
</dbReference>
<dbReference type="Gene3D" id="1.20.58.300">
    <property type="entry name" value="FlgN-like"/>
    <property type="match status" value="1"/>
</dbReference>